<comment type="caution">
    <text evidence="5">The sequence shown here is derived from an EMBL/GenBank/DDBJ whole genome shotgun (WGS) entry which is preliminary data.</text>
</comment>
<sequence length="255" mass="29229">MRPSGQMMRSMGRYLSTHRPSPVVTQPPITCESVVRLPGALEGSFRRQSCTLGSPGPGIGDELCIEKLQKFWQGDAARCASHQRRGILSVGDGDEENDRSRHHEEHRLIGYSPEQMYAVVAAVDLYEDFVPWCQRSRIIWHKPNQAMEAELEIGFKFFLERYISHIELKPPHLIKTSVSESTLFDYLINIWEFKPGPTPHSCNLHFLVEFQFRSPLYRKVANMFFNEVAQRLVASFENRCRTVYGPSLQVAEKGS</sequence>
<gene>
    <name evidence="5" type="ORF">R1flu_006284</name>
</gene>
<dbReference type="EMBL" id="JBHFFA010000003">
    <property type="protein sequence ID" value="KAL2634805.1"/>
    <property type="molecule type" value="Genomic_DNA"/>
</dbReference>
<dbReference type="PANTHER" id="PTHR12901">
    <property type="entry name" value="SPERM PROTEIN HOMOLOG"/>
    <property type="match status" value="1"/>
</dbReference>
<evidence type="ECO:0000259" key="4">
    <source>
        <dbReference type="Pfam" id="PF03364"/>
    </source>
</evidence>
<feature type="domain" description="Coenzyme Q-binding protein COQ10 START" evidence="4">
    <location>
        <begin position="109"/>
        <end position="237"/>
    </location>
</feature>
<name>A0ABD1YVK5_9MARC</name>
<keyword evidence="6" id="KW-1185">Reference proteome</keyword>
<dbReference type="Proteomes" id="UP001605036">
    <property type="component" value="Unassembled WGS sequence"/>
</dbReference>
<dbReference type="InterPro" id="IPR044996">
    <property type="entry name" value="COQ10-like"/>
</dbReference>
<organism evidence="5 6">
    <name type="scientific">Riccia fluitans</name>
    <dbReference type="NCBI Taxonomy" id="41844"/>
    <lineage>
        <taxon>Eukaryota</taxon>
        <taxon>Viridiplantae</taxon>
        <taxon>Streptophyta</taxon>
        <taxon>Embryophyta</taxon>
        <taxon>Marchantiophyta</taxon>
        <taxon>Marchantiopsida</taxon>
        <taxon>Marchantiidae</taxon>
        <taxon>Marchantiales</taxon>
        <taxon>Ricciaceae</taxon>
        <taxon>Riccia</taxon>
    </lineage>
</organism>
<accession>A0ABD1YVK5</accession>
<dbReference type="InterPro" id="IPR023393">
    <property type="entry name" value="START-like_dom_sf"/>
</dbReference>
<dbReference type="Gene3D" id="3.30.530.20">
    <property type="match status" value="1"/>
</dbReference>
<comment type="similarity">
    <text evidence="1">Belongs to the COQ10 family.</text>
</comment>
<comment type="function">
    <text evidence="3">Required for the function of coenzyme Q in the respiratory chain. May serve as a chaperone or may be involved in the transport of Q6 from its site of synthesis to the catalytic sites of the respiratory complexes.</text>
</comment>
<proteinExistence type="inferred from homology"/>
<dbReference type="SUPFAM" id="SSF55961">
    <property type="entry name" value="Bet v1-like"/>
    <property type="match status" value="1"/>
</dbReference>
<evidence type="ECO:0000256" key="2">
    <source>
        <dbReference type="ARBA" id="ARBA00011814"/>
    </source>
</evidence>
<protein>
    <recommendedName>
        <fullName evidence="4">Coenzyme Q-binding protein COQ10 START domain-containing protein</fullName>
    </recommendedName>
</protein>
<comment type="subunit">
    <text evidence="2">Interacts with coenzyme Q.</text>
</comment>
<dbReference type="PANTHER" id="PTHR12901:SF10">
    <property type="entry name" value="COENZYME Q-BINDING PROTEIN COQ10, MITOCHONDRIAL"/>
    <property type="match status" value="1"/>
</dbReference>
<dbReference type="InterPro" id="IPR005031">
    <property type="entry name" value="COQ10_START"/>
</dbReference>
<dbReference type="CDD" id="cd07813">
    <property type="entry name" value="COQ10p_like"/>
    <property type="match status" value="1"/>
</dbReference>
<dbReference type="AlphaFoldDB" id="A0ABD1YVK5"/>
<dbReference type="Pfam" id="PF03364">
    <property type="entry name" value="Polyketide_cyc"/>
    <property type="match status" value="1"/>
</dbReference>
<evidence type="ECO:0000313" key="5">
    <source>
        <dbReference type="EMBL" id="KAL2634805.1"/>
    </source>
</evidence>
<reference evidence="5 6" key="1">
    <citation type="submission" date="2024-09" db="EMBL/GenBank/DDBJ databases">
        <title>Chromosome-scale assembly of Riccia fluitans.</title>
        <authorList>
            <person name="Paukszto L."/>
            <person name="Sawicki J."/>
            <person name="Karawczyk K."/>
            <person name="Piernik-Szablinska J."/>
            <person name="Szczecinska M."/>
            <person name="Mazdziarz M."/>
        </authorList>
    </citation>
    <scope>NUCLEOTIDE SEQUENCE [LARGE SCALE GENOMIC DNA]</scope>
    <source>
        <strain evidence="5">Rf_01</strain>
        <tissue evidence="5">Aerial parts of the thallus</tissue>
    </source>
</reference>
<evidence type="ECO:0000256" key="1">
    <source>
        <dbReference type="ARBA" id="ARBA00006885"/>
    </source>
</evidence>
<evidence type="ECO:0000256" key="3">
    <source>
        <dbReference type="ARBA" id="ARBA00024947"/>
    </source>
</evidence>
<evidence type="ECO:0000313" key="6">
    <source>
        <dbReference type="Proteomes" id="UP001605036"/>
    </source>
</evidence>